<organism evidence="2">
    <name type="scientific">Rhizophora mucronata</name>
    <name type="common">Asiatic mangrove</name>
    <dbReference type="NCBI Taxonomy" id="61149"/>
    <lineage>
        <taxon>Eukaryota</taxon>
        <taxon>Viridiplantae</taxon>
        <taxon>Streptophyta</taxon>
        <taxon>Embryophyta</taxon>
        <taxon>Tracheophyta</taxon>
        <taxon>Spermatophyta</taxon>
        <taxon>Magnoliopsida</taxon>
        <taxon>eudicotyledons</taxon>
        <taxon>Gunneridae</taxon>
        <taxon>Pentapetalae</taxon>
        <taxon>rosids</taxon>
        <taxon>fabids</taxon>
        <taxon>Malpighiales</taxon>
        <taxon>Rhizophoraceae</taxon>
        <taxon>Rhizophora</taxon>
    </lineage>
</organism>
<feature type="compositionally biased region" description="Basic and acidic residues" evidence="1">
    <location>
        <begin position="1"/>
        <end position="14"/>
    </location>
</feature>
<evidence type="ECO:0000256" key="1">
    <source>
        <dbReference type="SAM" id="MobiDB-lite"/>
    </source>
</evidence>
<name>A0A2P2KGF6_RHIMU</name>
<evidence type="ECO:0000313" key="2">
    <source>
        <dbReference type="EMBL" id="MBX04802.1"/>
    </source>
</evidence>
<dbReference type="EMBL" id="GGEC01024318">
    <property type="protein sequence ID" value="MBX04802.1"/>
    <property type="molecule type" value="Transcribed_RNA"/>
</dbReference>
<sequence length="87" mass="10426">MTYERERGRRERGGQRQRLLAGPRSTKELKTAIKQRINHKNFSFFLYISILHNTHAKTQLKKRKRTNLFLNYLGNQEKEAHQGDPFQ</sequence>
<protein>
    <submittedName>
        <fullName evidence="2">Uncharacterized protein</fullName>
    </submittedName>
</protein>
<dbReference type="AlphaFoldDB" id="A0A2P2KGF6"/>
<feature type="region of interest" description="Disordered" evidence="1">
    <location>
        <begin position="1"/>
        <end position="24"/>
    </location>
</feature>
<reference evidence="2" key="1">
    <citation type="submission" date="2018-02" db="EMBL/GenBank/DDBJ databases">
        <title>Rhizophora mucronata_Transcriptome.</title>
        <authorList>
            <person name="Meera S.P."/>
            <person name="Sreeshan A."/>
            <person name="Augustine A."/>
        </authorList>
    </citation>
    <scope>NUCLEOTIDE SEQUENCE</scope>
    <source>
        <tissue evidence="2">Leaf</tissue>
    </source>
</reference>
<proteinExistence type="predicted"/>
<accession>A0A2P2KGF6</accession>